<dbReference type="GO" id="GO:0005524">
    <property type="term" value="F:ATP binding"/>
    <property type="evidence" value="ECO:0007669"/>
    <property type="project" value="UniProtKB-UniRule"/>
</dbReference>
<keyword evidence="17" id="KW-0496">Mitochondrion</keyword>
<keyword evidence="11 22" id="KW-0378">Hydrolase</keyword>
<name>W5JWN0_ANODA</name>
<dbReference type="GO" id="GO:0006281">
    <property type="term" value="P:DNA repair"/>
    <property type="evidence" value="ECO:0007669"/>
    <property type="project" value="UniProtKB-KW"/>
</dbReference>
<dbReference type="HOGENOM" id="CLU_001666_2_0_1"/>
<keyword evidence="14 22" id="KW-0408">Iron</keyword>
<keyword evidence="4 22" id="KW-0004">4Fe-4S</keyword>
<evidence type="ECO:0000256" key="4">
    <source>
        <dbReference type="ARBA" id="ARBA00022485"/>
    </source>
</evidence>
<evidence type="ECO:0000313" key="27">
    <source>
        <dbReference type="EMBL" id="ETN68108.1"/>
    </source>
</evidence>
<dbReference type="GO" id="GO:0046872">
    <property type="term" value="F:metal ion binding"/>
    <property type="evidence" value="ECO:0007669"/>
    <property type="project" value="UniProtKB-UniRule"/>
</dbReference>
<dbReference type="InterPro" id="IPR041677">
    <property type="entry name" value="DNA2/NAM7_AAA_11"/>
</dbReference>
<evidence type="ECO:0000256" key="17">
    <source>
        <dbReference type="ARBA" id="ARBA00023128"/>
    </source>
</evidence>
<evidence type="ECO:0000256" key="20">
    <source>
        <dbReference type="ARBA" id="ARBA00023268"/>
    </source>
</evidence>
<dbReference type="EC" id="3.6.4.12" evidence="22"/>
<dbReference type="InterPro" id="IPR041679">
    <property type="entry name" value="DNA2/NAM7-like_C"/>
</dbReference>
<dbReference type="GO" id="GO:0003677">
    <property type="term" value="F:DNA binding"/>
    <property type="evidence" value="ECO:0007669"/>
    <property type="project" value="UniProtKB-UniRule"/>
</dbReference>
<dbReference type="GO" id="GO:0051539">
    <property type="term" value="F:4 iron, 4 sulfur cluster binding"/>
    <property type="evidence" value="ECO:0007669"/>
    <property type="project" value="UniProtKB-UniRule"/>
</dbReference>
<evidence type="ECO:0000259" key="26">
    <source>
        <dbReference type="Pfam" id="PF21123"/>
    </source>
</evidence>
<dbReference type="GO" id="GO:0071932">
    <property type="term" value="P:replication fork reversal"/>
    <property type="evidence" value="ECO:0007669"/>
    <property type="project" value="TreeGrafter"/>
</dbReference>
<reference evidence="27" key="3">
    <citation type="journal article" date="2013" name="Nucleic Acids Res.">
        <title>The genome of Anopheles darlingi, the main neotropical malaria vector.</title>
        <authorList>
            <person name="Marinotti O."/>
            <person name="Cerqueira G.C."/>
            <person name="de Almeida L.G."/>
            <person name="Ferro M.I."/>
            <person name="Loreto E.L."/>
            <person name="Zaha A."/>
            <person name="Teixeira S.M."/>
            <person name="Wespiser A.R."/>
            <person name="Almeida E Silva A."/>
            <person name="Schlindwein A.D."/>
            <person name="Pacheco A.C."/>
            <person name="Silva A.L."/>
            <person name="Graveley B.R."/>
            <person name="Walenz B.P."/>
            <person name="Lima Bde A."/>
            <person name="Ribeiro C.A."/>
            <person name="Nunes-Silva C.G."/>
            <person name="de Carvalho C.R."/>
            <person name="Soares C.M."/>
            <person name="de Menezes C.B."/>
            <person name="Matiolli C."/>
            <person name="Caffrey D."/>
            <person name="Araujo D.A."/>
            <person name="de Oliveira D.M."/>
            <person name="Golenbock D."/>
            <person name="Grisard E.C."/>
            <person name="Fantinatti-Garboggini F."/>
            <person name="de Carvalho F.M."/>
            <person name="Barcellos F.G."/>
            <person name="Prosdocimi F."/>
            <person name="May G."/>
            <person name="Azevedo Junior G.M."/>
            <person name="Guimaraes G.M."/>
            <person name="Goldman G.H."/>
            <person name="Padilha I.Q."/>
            <person name="Batista Jda S."/>
            <person name="Ferro J.A."/>
            <person name="Ribeiro J.M."/>
            <person name="Fietto J.L."/>
            <person name="Dabbas K.M."/>
            <person name="Cerdeira L."/>
            <person name="Agnez-Lima L.F."/>
            <person name="Brocchi M."/>
            <person name="de Carvalho M.O."/>
            <person name="Teixeira Mde M."/>
            <person name="Diniz Maia Mde M."/>
            <person name="Goldman M.H."/>
            <person name="Cruz Schneider M.P."/>
            <person name="Felipe M.S."/>
            <person name="Hungria M."/>
            <person name="Nicolas M.F."/>
            <person name="Pereira M."/>
            <person name="Montes M.A."/>
            <person name="Cantao M.E."/>
            <person name="Vincentz M."/>
            <person name="Rafael M.S."/>
            <person name="Silverman N."/>
            <person name="Stoco P.H."/>
            <person name="Souza R.C."/>
            <person name="Vicentini R."/>
            <person name="Gazzinelli R.T."/>
            <person name="Neves Rde O."/>
            <person name="Silva R."/>
            <person name="Astolfi-Filho S."/>
            <person name="Maciel T.E."/>
            <person name="Urmenyi T.P."/>
            <person name="Tadei W.P."/>
            <person name="Camargo E.P."/>
            <person name="de Vasconcelos A.T."/>
        </authorList>
    </citation>
    <scope>NUCLEOTIDE SEQUENCE</scope>
</reference>
<proteinExistence type="inferred from homology"/>
<keyword evidence="29" id="KW-1185">Reference proteome</keyword>
<dbReference type="InterPro" id="IPR027417">
    <property type="entry name" value="P-loop_NTPase"/>
</dbReference>
<evidence type="ECO:0000256" key="11">
    <source>
        <dbReference type="ARBA" id="ARBA00022801"/>
    </source>
</evidence>
<feature type="domain" description="DNA2/NAM7 helicase helicase" evidence="24">
    <location>
        <begin position="613"/>
        <end position="702"/>
    </location>
</feature>
<feature type="domain" description="DNA2/NAM7 helicase helicase" evidence="24">
    <location>
        <begin position="717"/>
        <end position="785"/>
    </location>
</feature>
<dbReference type="GO" id="GO:0017116">
    <property type="term" value="F:single-stranded DNA helicase activity"/>
    <property type="evidence" value="ECO:0007669"/>
    <property type="project" value="UniProtKB-UniRule"/>
</dbReference>
<dbReference type="PANTHER" id="PTHR10887">
    <property type="entry name" value="DNA2/NAM7 HELICASE FAMILY"/>
    <property type="match status" value="1"/>
</dbReference>
<dbReference type="Proteomes" id="UP000000673">
    <property type="component" value="Unassembled WGS sequence"/>
</dbReference>
<comment type="similarity">
    <text evidence="3 22">Belongs to the DNA2/NAM7 helicase family.</text>
</comment>
<dbReference type="CDD" id="cd18808">
    <property type="entry name" value="SF1_C_Upf1"/>
    <property type="match status" value="1"/>
</dbReference>
<keyword evidence="12 22" id="KW-0347">Helicase</keyword>
<dbReference type="FunCoup" id="W5JWN0">
    <property type="interactions" value="1039"/>
</dbReference>
<keyword evidence="9" id="KW-0255">Endonuclease</keyword>
<evidence type="ECO:0000256" key="13">
    <source>
        <dbReference type="ARBA" id="ARBA00022840"/>
    </source>
</evidence>
<evidence type="ECO:0000256" key="6">
    <source>
        <dbReference type="ARBA" id="ARBA00022722"/>
    </source>
</evidence>
<keyword evidence="10 22" id="KW-0227">DNA damage</keyword>
<evidence type="ECO:0000256" key="1">
    <source>
        <dbReference type="ARBA" id="ARBA00001966"/>
    </source>
</evidence>
<dbReference type="eggNOG" id="KOG1805">
    <property type="taxonomic scope" value="Eukaryota"/>
</dbReference>
<dbReference type="EMBL" id="ADMH02000009">
    <property type="protein sequence ID" value="ETN68108.1"/>
    <property type="molecule type" value="Genomic_DNA"/>
</dbReference>
<keyword evidence="22" id="KW-0158">Chromosome</keyword>
<keyword evidence="13 22" id="KW-0067">ATP-binding</keyword>
<dbReference type="STRING" id="43151.W5JWN0"/>
<dbReference type="AlphaFoldDB" id="W5JWN0"/>
<comment type="subcellular location">
    <subcellularLocation>
        <location evidence="2">Mitochondrion</location>
    </subcellularLocation>
    <subcellularLocation>
        <location evidence="22">Nucleus</location>
    </subcellularLocation>
    <subcellularLocation>
        <location evidence="22">Chromosome</location>
    </subcellularLocation>
</comment>
<comment type="catalytic activity">
    <reaction evidence="21 22">
        <text>ATP + H2O = ADP + phosphate + H(+)</text>
        <dbReference type="Rhea" id="RHEA:13065"/>
        <dbReference type="ChEBI" id="CHEBI:15377"/>
        <dbReference type="ChEBI" id="CHEBI:15378"/>
        <dbReference type="ChEBI" id="CHEBI:30616"/>
        <dbReference type="ChEBI" id="CHEBI:43474"/>
        <dbReference type="ChEBI" id="CHEBI:456216"/>
        <dbReference type="EC" id="3.6.4.12"/>
    </reaction>
</comment>
<accession>W5JWN0</accession>
<dbReference type="GO" id="GO:0017108">
    <property type="term" value="F:5'-flap endonuclease activity"/>
    <property type="evidence" value="ECO:0007669"/>
    <property type="project" value="UniProtKB-UniRule"/>
</dbReference>
<dbReference type="OMA" id="NYCEAAI"/>
<evidence type="ECO:0000256" key="10">
    <source>
        <dbReference type="ARBA" id="ARBA00022763"/>
    </source>
</evidence>
<gene>
    <name evidence="27" type="ORF">AND_000050</name>
</gene>
<keyword evidence="6 22" id="KW-0540">Nuclease</keyword>
<protein>
    <recommendedName>
        <fullName evidence="22">DNA replication ATP-dependent helicase/nuclease</fullName>
        <ecNumber evidence="22">3.1.-.-</ecNumber>
        <ecNumber evidence="22">3.6.4.12</ecNumber>
    </recommendedName>
</protein>
<dbReference type="SUPFAM" id="SSF52540">
    <property type="entry name" value="P-loop containing nucleoside triphosphate hydrolases"/>
    <property type="match status" value="1"/>
</dbReference>
<evidence type="ECO:0000256" key="21">
    <source>
        <dbReference type="ARBA" id="ARBA00047995"/>
    </source>
</evidence>
<dbReference type="GO" id="GO:0033567">
    <property type="term" value="P:DNA replication, Okazaki fragment processing"/>
    <property type="evidence" value="ECO:0007669"/>
    <property type="project" value="UniProtKB-UniRule"/>
</dbReference>
<dbReference type="InterPro" id="IPR048459">
    <property type="entry name" value="DNA2_Rift"/>
</dbReference>
<dbReference type="InterPro" id="IPR047187">
    <property type="entry name" value="SF1_C_Upf1"/>
</dbReference>
<evidence type="ECO:0000259" key="23">
    <source>
        <dbReference type="Pfam" id="PF08696"/>
    </source>
</evidence>
<comment type="cofactor">
    <cofactor evidence="1">
        <name>[4Fe-4S] cluster</name>
        <dbReference type="ChEBI" id="CHEBI:49883"/>
    </cofactor>
</comment>
<evidence type="ECO:0000256" key="9">
    <source>
        <dbReference type="ARBA" id="ARBA00022759"/>
    </source>
</evidence>
<keyword evidence="7 22" id="KW-0479">Metal-binding</keyword>
<dbReference type="InterPro" id="IPR011604">
    <property type="entry name" value="PDDEXK-like_dom_sf"/>
</dbReference>
<evidence type="ECO:0000256" key="14">
    <source>
        <dbReference type="ARBA" id="ARBA00023004"/>
    </source>
</evidence>
<dbReference type="EnsemblMetazoa" id="ADAC000050-RA">
    <property type="protein sequence ID" value="ADAC000050-PA"/>
    <property type="gene ID" value="ADAC000050"/>
</dbReference>
<evidence type="ECO:0000256" key="18">
    <source>
        <dbReference type="ARBA" id="ARBA00023204"/>
    </source>
</evidence>
<dbReference type="VEuPathDB" id="VectorBase:ADAC000050"/>
<sequence length="1110" mass="125279">MDENIAADLCFSDFEDDWADIADDCQQEQQQYTLDLTKWKRCQVLAVERGDKQNLTVTLEDKKSKERAKCCLLPPWNTIEHIVPGLIVSVLAVKSQNQFVVDANDGMFITNPDLLVSGTTVVGSLFCSRRGVLQQNFRLVDTENREMHIGTLVHSVFQQCLTDNNCCSLEDIRRIADSWIKSPNMVSTLYAYGISSDDALTAMSPYFEEIDKFLRKYLINKDKRREIAVEPEFKIQSIQDIEENIWCHQLGIKGKIDVTVSVVRSDGKGDPVPEIMPLELKTGRASYSFEHVGQLVLYEMMMNLVGHRVGGGLLLYLREGKCTKKASDRNMRRDLILLRNEVAHYFDHWMIPNERASRRKDEDKAPLVLPSLPEPINHERACRKCPYNTICIVMAKRDQLAKELPANHGLSAIASEASGHLSNLHIDYFIRWTGIIYLEQKAMAKDYCARALWTKDPQRRAEKGWCIVALQLISPVRMVDDRYYHTFTMSEDPESLHKRAAKDGLQTGDYVICSTNHRIAVAAGYIISRVGHELVLSLERNLSVHYAGDTFHIDRSEGYKSTGFNLSNLAMLLANTDEAERCRRIIIERVKPTFAEGILPKSLIPRAKELLQNLNRHQKIAVLKAAATESYCLLKGLPGTGKTQTIVGIIRILFALGKTILLTSNTHSAVDNVLKRLASLEELKFIRLGTLERIDPAIRFSSAVVMAEQCDTPEKLAKLYDEFKIVAVTCQGAAHPLIAQRKFDYCIVDEATQVFQSSIIRPLLQCKRFLLVGDPEQLPPVVKSNEARAVGGDESLFHRLDQEGAYCILPTQYRMNRVLTKLANDFTYDGKLVCGNDVVANNTLKLPQLSTLRQMYEVERWLLKTISNQIDLSAVVLDTGYTGQLNDSFQLSDDQHFNLGHERNSKGFLNCINLAEVALTIYICGALLRAGVDSKSIGIMAPFRAQVDLIRHHMQGLLQKHKSTRLPLSGAVQSPIKPDKSMEAHSLDECDIEINTVDQFQGKDKKLILYSCTKTATMASDSVKQEAEDIVQPSAMNSNEILFDKRRLTVAITRAQVKLIVLGDRQCLDAYTPFSKLFKVIPKIGHVKLMDKKDGFEWHNLFDSLHSLTD</sequence>
<evidence type="ECO:0000256" key="12">
    <source>
        <dbReference type="ARBA" id="ARBA00022806"/>
    </source>
</evidence>
<evidence type="ECO:0000256" key="22">
    <source>
        <dbReference type="RuleBase" id="RU367041"/>
    </source>
</evidence>
<reference evidence="28" key="4">
    <citation type="submission" date="2015-06" db="UniProtKB">
        <authorList>
            <consortium name="EnsemblMetazoa"/>
        </authorList>
    </citation>
    <scope>IDENTIFICATION</scope>
</reference>
<dbReference type="InterPro" id="IPR045055">
    <property type="entry name" value="DNA2/NAM7-like"/>
</dbReference>
<evidence type="ECO:0000256" key="3">
    <source>
        <dbReference type="ARBA" id="ARBA00007913"/>
    </source>
</evidence>
<evidence type="ECO:0000259" key="24">
    <source>
        <dbReference type="Pfam" id="PF13086"/>
    </source>
</evidence>
<feature type="domain" description="DNA replication factor Dna2 N-terminal" evidence="23">
    <location>
        <begin position="62"/>
        <end position="262"/>
    </location>
</feature>
<dbReference type="InterPro" id="IPR014808">
    <property type="entry name" value="DNA_replication_fac_Dna2_N"/>
</dbReference>
<evidence type="ECO:0000256" key="7">
    <source>
        <dbReference type="ARBA" id="ARBA00022723"/>
    </source>
</evidence>
<dbReference type="Gene3D" id="3.90.320.10">
    <property type="match status" value="1"/>
</dbReference>
<keyword evidence="18 22" id="KW-0234">DNA repair</keyword>
<dbReference type="GO" id="GO:0005634">
    <property type="term" value="C:nucleus"/>
    <property type="evidence" value="ECO:0007669"/>
    <property type="project" value="UniProtKB-SubCell"/>
</dbReference>
<dbReference type="GO" id="GO:0005739">
    <property type="term" value="C:mitochondrion"/>
    <property type="evidence" value="ECO:0007669"/>
    <property type="project" value="UniProtKB-SubCell"/>
</dbReference>
<keyword evidence="15 22" id="KW-0411">Iron-sulfur</keyword>
<reference evidence="27" key="2">
    <citation type="submission" date="2010-05" db="EMBL/GenBank/DDBJ databases">
        <authorList>
            <person name="Almeida L.G."/>
            <person name="Nicolas M.F."/>
            <person name="Souza R.C."/>
            <person name="Vasconcelos A.T.R."/>
        </authorList>
    </citation>
    <scope>NUCLEOTIDE SEQUENCE</scope>
</reference>
<keyword evidence="8 22" id="KW-0547">Nucleotide-binding</keyword>
<keyword evidence="20 22" id="KW-0511">Multifunctional enzyme</keyword>
<evidence type="ECO:0000256" key="16">
    <source>
        <dbReference type="ARBA" id="ARBA00023125"/>
    </source>
</evidence>
<dbReference type="GO" id="GO:0005694">
    <property type="term" value="C:chromosome"/>
    <property type="evidence" value="ECO:0007669"/>
    <property type="project" value="UniProtKB-SubCell"/>
</dbReference>
<feature type="domain" description="DNA2/NAM7 helicase-like C-terminal" evidence="25">
    <location>
        <begin position="793"/>
        <end position="1065"/>
    </location>
</feature>
<dbReference type="Pfam" id="PF08696">
    <property type="entry name" value="Dna2"/>
    <property type="match status" value="1"/>
</dbReference>
<dbReference type="PANTHER" id="PTHR10887:SF433">
    <property type="entry name" value="DNA REPLICATION ATP-DEPENDENT HELICASE_NUCLEASE DNA2"/>
    <property type="match status" value="1"/>
</dbReference>
<reference evidence="27 29" key="1">
    <citation type="journal article" date="2010" name="BMC Genomics">
        <title>Combination of measures distinguishes pre-miRNAs from other stem-loops in the genome of the newly sequenced Anopheles darlingi.</title>
        <authorList>
            <person name="Mendes N.D."/>
            <person name="Freitas A.T."/>
            <person name="Vasconcelos A.T."/>
            <person name="Sagot M.F."/>
        </authorList>
    </citation>
    <scope>NUCLEOTIDE SEQUENCE</scope>
</reference>
<evidence type="ECO:0000256" key="5">
    <source>
        <dbReference type="ARBA" id="ARBA00022705"/>
    </source>
</evidence>
<dbReference type="EC" id="3.1.-.-" evidence="22"/>
<keyword evidence="16 22" id="KW-0238">DNA-binding</keyword>
<dbReference type="CDD" id="cd22318">
    <property type="entry name" value="DNA2_N-like"/>
    <property type="match status" value="1"/>
</dbReference>
<evidence type="ECO:0000259" key="25">
    <source>
        <dbReference type="Pfam" id="PF13087"/>
    </source>
</evidence>
<dbReference type="Pfam" id="PF13087">
    <property type="entry name" value="AAA_12"/>
    <property type="match status" value="1"/>
</dbReference>
<keyword evidence="5 22" id="KW-0235">DNA replication</keyword>
<evidence type="ECO:0000256" key="15">
    <source>
        <dbReference type="ARBA" id="ARBA00023014"/>
    </source>
</evidence>
<evidence type="ECO:0000313" key="29">
    <source>
        <dbReference type="Proteomes" id="UP000000673"/>
    </source>
</evidence>
<dbReference type="Pfam" id="PF13086">
    <property type="entry name" value="AAA_11"/>
    <property type="match status" value="2"/>
</dbReference>
<organism evidence="27">
    <name type="scientific">Anopheles darlingi</name>
    <name type="common">Mosquito</name>
    <dbReference type="NCBI Taxonomy" id="43151"/>
    <lineage>
        <taxon>Eukaryota</taxon>
        <taxon>Metazoa</taxon>
        <taxon>Ecdysozoa</taxon>
        <taxon>Arthropoda</taxon>
        <taxon>Hexapoda</taxon>
        <taxon>Insecta</taxon>
        <taxon>Pterygota</taxon>
        <taxon>Neoptera</taxon>
        <taxon>Endopterygota</taxon>
        <taxon>Diptera</taxon>
        <taxon>Nematocera</taxon>
        <taxon>Culicoidea</taxon>
        <taxon>Culicidae</taxon>
        <taxon>Anophelinae</taxon>
        <taxon>Anopheles</taxon>
    </lineage>
</organism>
<dbReference type="Gene3D" id="3.40.50.300">
    <property type="entry name" value="P-loop containing nucleotide triphosphate hydrolases"/>
    <property type="match status" value="2"/>
</dbReference>
<evidence type="ECO:0000256" key="19">
    <source>
        <dbReference type="ARBA" id="ARBA00023242"/>
    </source>
</evidence>
<dbReference type="Pfam" id="PF21123">
    <property type="entry name" value="Dna2_Rift"/>
    <property type="match status" value="1"/>
</dbReference>
<comment type="function">
    <text evidence="22">Key enzyme involved in DNA replication and DNA repair. Involved in Okazaki fragments processing by cleaving long flaps that escape FEN1: flaps that are longer than 27 nucleotides are coated by replication protein A complex (RPA), leading to recruit DNA2 which cleaves the flap until it is too short to bind RPA and becomes a substrate for FEN1. Also involved in 5'-end resection of DNA during double-strand break (DSB) repair by mediating the cleavage of 5'-ssDNA.</text>
</comment>
<keyword evidence="19 22" id="KW-0539">Nucleus</keyword>
<feature type="domain" description="DNA2 rift barrel" evidence="26">
    <location>
        <begin position="459"/>
        <end position="557"/>
    </location>
</feature>
<evidence type="ECO:0000256" key="8">
    <source>
        <dbReference type="ARBA" id="ARBA00022741"/>
    </source>
</evidence>
<evidence type="ECO:0000256" key="2">
    <source>
        <dbReference type="ARBA" id="ARBA00004173"/>
    </source>
</evidence>
<evidence type="ECO:0000313" key="28">
    <source>
        <dbReference type="EnsemblMetazoa" id="ADAC000050-PA"/>
    </source>
</evidence>
<dbReference type="VEuPathDB" id="VectorBase:ADAR2_002428"/>